<reference evidence="1" key="1">
    <citation type="submission" date="2021-01" db="EMBL/GenBank/DDBJ databases">
        <authorList>
            <person name="Kaushik A."/>
        </authorList>
    </citation>
    <scope>NUCLEOTIDE SEQUENCE</scope>
    <source>
        <strain evidence="1">AG2-2IIIB</strain>
    </source>
</reference>
<sequence>MSPYEPLDHLHATIPSLVNRFNPTEYSAITIQSANAVNVGDNLTRFSGTGQTDVVEAIAHPEGTILSCYGSIVSSQLLTATHATVALHILYQFQDLPDNADISLFLELSEKQINYYLVDHSSKKILWADGQEPDSFQKTTLAHKREYWIHIENFPGLRFSTPEDLLTLKEDIAKNGIDAHTSTDSPYLMSVQQVRTHLESLLSCASGGDIHNTHAVARLWDAFLSDRLHKGWDKSDPKFNGACVYPVRLYTDRTVKHQECGKLFERAAERQTFCPTHARNKSYNASNVSDCYDYAYQTAMRGEEPLVDTALRVLKALGLEDFSPQLQASLRRPPSIQYSRPSMKL</sequence>
<organism evidence="1 2">
    <name type="scientific">Rhizoctonia solani</name>
    <dbReference type="NCBI Taxonomy" id="456999"/>
    <lineage>
        <taxon>Eukaryota</taxon>
        <taxon>Fungi</taxon>
        <taxon>Dikarya</taxon>
        <taxon>Basidiomycota</taxon>
        <taxon>Agaricomycotina</taxon>
        <taxon>Agaricomycetes</taxon>
        <taxon>Cantharellales</taxon>
        <taxon>Ceratobasidiaceae</taxon>
        <taxon>Rhizoctonia</taxon>
    </lineage>
</organism>
<accession>A0A8H3BZY6</accession>
<gene>
    <name evidence="1" type="ORF">RDB_LOCUS103200</name>
</gene>
<evidence type="ECO:0000313" key="1">
    <source>
        <dbReference type="EMBL" id="CAE6468076.1"/>
    </source>
</evidence>
<protein>
    <submittedName>
        <fullName evidence="1">Uncharacterized protein</fullName>
    </submittedName>
</protein>
<dbReference type="EMBL" id="CAJMWT010003283">
    <property type="protein sequence ID" value="CAE6468076.1"/>
    <property type="molecule type" value="Genomic_DNA"/>
</dbReference>
<dbReference type="AlphaFoldDB" id="A0A8H3BZY6"/>
<comment type="caution">
    <text evidence="1">The sequence shown here is derived from an EMBL/GenBank/DDBJ whole genome shotgun (WGS) entry which is preliminary data.</text>
</comment>
<dbReference type="Proteomes" id="UP000663843">
    <property type="component" value="Unassembled WGS sequence"/>
</dbReference>
<proteinExistence type="predicted"/>
<evidence type="ECO:0000313" key="2">
    <source>
        <dbReference type="Proteomes" id="UP000663843"/>
    </source>
</evidence>
<name>A0A8H3BZY6_9AGAM</name>